<comment type="caution">
    <text evidence="1">The sequence shown here is derived from an EMBL/GenBank/DDBJ whole genome shotgun (WGS) entry which is preliminary data.</text>
</comment>
<evidence type="ECO:0000313" key="1">
    <source>
        <dbReference type="EMBL" id="NEZ59649.1"/>
    </source>
</evidence>
<dbReference type="RefSeq" id="WP_163702551.1">
    <property type="nucleotide sequence ID" value="NZ_QXHD01000004.1"/>
</dbReference>
<dbReference type="EMBL" id="QXHD01000004">
    <property type="protein sequence ID" value="NEZ59649.1"/>
    <property type="molecule type" value="Genomic_DNA"/>
</dbReference>
<gene>
    <name evidence="1" type="ORF">DXZ20_29215</name>
</gene>
<name>A0A6M0RU08_9CYAN</name>
<sequence length="142" mass="15316">MSESSIATRATIQIGTQVGTLIVDGFMLPDGSYCMSLNQSSGAVGFGPQNASDFLSLKAVKSLLGQRYADNNSQIELAPSCHTRGRIQLRAMSLDAVAAYWQWQASRGNRDALALCMALKSATLSCRFDTAFGVEHSELNYN</sequence>
<accession>A0A6M0RU08</accession>
<evidence type="ECO:0000313" key="2">
    <source>
        <dbReference type="Proteomes" id="UP000481033"/>
    </source>
</evidence>
<proteinExistence type="predicted"/>
<dbReference type="Proteomes" id="UP000481033">
    <property type="component" value="Unassembled WGS sequence"/>
</dbReference>
<organism evidence="1 2">
    <name type="scientific">Adonisia turfae CCMR0081</name>
    <dbReference type="NCBI Taxonomy" id="2292702"/>
    <lineage>
        <taxon>Bacteria</taxon>
        <taxon>Bacillati</taxon>
        <taxon>Cyanobacteriota</taxon>
        <taxon>Adonisia</taxon>
        <taxon>Adonisia turfae</taxon>
    </lineage>
</organism>
<keyword evidence="2" id="KW-1185">Reference proteome</keyword>
<protein>
    <submittedName>
        <fullName evidence="1">Uncharacterized protein</fullName>
    </submittedName>
</protein>
<reference evidence="1 2" key="1">
    <citation type="journal article" date="2020" name="Microb. Ecol.">
        <title>Ecogenomics of the Marine Benthic Filamentous Cyanobacterium Adonisia.</title>
        <authorList>
            <person name="Walter J.M."/>
            <person name="Coutinho F.H."/>
            <person name="Leomil L."/>
            <person name="Hargreaves P.I."/>
            <person name="Campeao M.E."/>
            <person name="Vieira V.V."/>
            <person name="Silva B.S."/>
            <person name="Fistarol G.O."/>
            <person name="Salomon P.S."/>
            <person name="Sawabe T."/>
            <person name="Mino S."/>
            <person name="Hosokawa M."/>
            <person name="Miyashita H."/>
            <person name="Maruyama F."/>
            <person name="van Verk M.C."/>
            <person name="Dutilh B.E."/>
            <person name="Thompson C.C."/>
            <person name="Thompson F.L."/>
        </authorList>
    </citation>
    <scope>NUCLEOTIDE SEQUENCE [LARGE SCALE GENOMIC DNA]</scope>
    <source>
        <strain evidence="1 2">CCMR0081</strain>
    </source>
</reference>
<dbReference type="AlphaFoldDB" id="A0A6M0RU08"/>